<feature type="region of interest" description="Disordered" evidence="1">
    <location>
        <begin position="36"/>
        <end position="285"/>
    </location>
</feature>
<reference evidence="2" key="1">
    <citation type="submission" date="2017-08" db="EMBL/GenBank/DDBJ databases">
        <authorList>
            <person name="Polle J.E."/>
            <person name="Barry K."/>
            <person name="Cushman J."/>
            <person name="Schmutz J."/>
            <person name="Tran D."/>
            <person name="Hathwaick L.T."/>
            <person name="Yim W.C."/>
            <person name="Jenkins J."/>
            <person name="Mckie-Krisberg Z.M."/>
            <person name="Prochnik S."/>
            <person name="Lindquist E."/>
            <person name="Dockter R.B."/>
            <person name="Adam C."/>
            <person name="Molina H."/>
            <person name="Bunkerborg J."/>
            <person name="Jin E."/>
            <person name="Buchheim M."/>
            <person name="Magnuson J."/>
        </authorList>
    </citation>
    <scope>NUCLEOTIDE SEQUENCE</scope>
    <source>
        <strain evidence="2">CCAP 19/18</strain>
    </source>
</reference>
<feature type="compositionally biased region" description="Low complexity" evidence="1">
    <location>
        <begin position="226"/>
        <end position="238"/>
    </location>
</feature>
<feature type="region of interest" description="Disordered" evidence="1">
    <location>
        <begin position="335"/>
        <end position="364"/>
    </location>
</feature>
<feature type="compositionally biased region" description="Acidic residues" evidence="1">
    <location>
        <begin position="1"/>
        <end position="11"/>
    </location>
</feature>
<feature type="region of interest" description="Disordered" evidence="1">
    <location>
        <begin position="1"/>
        <end position="23"/>
    </location>
</feature>
<comment type="caution">
    <text evidence="2">The sequence shown here is derived from an EMBL/GenBank/DDBJ whole genome shotgun (WGS) entry which is preliminary data.</text>
</comment>
<evidence type="ECO:0000313" key="3">
    <source>
        <dbReference type="Proteomes" id="UP000815325"/>
    </source>
</evidence>
<feature type="compositionally biased region" description="Low complexity" evidence="1">
    <location>
        <begin position="64"/>
        <end position="74"/>
    </location>
</feature>
<feature type="compositionally biased region" description="Pro residues" evidence="1">
    <location>
        <begin position="145"/>
        <end position="155"/>
    </location>
</feature>
<feature type="compositionally biased region" description="Polar residues" evidence="1">
    <location>
        <begin position="350"/>
        <end position="359"/>
    </location>
</feature>
<sequence length="428" mass="45274">MHGLPGEDDEDGLRQGSHHNPDKELLQQLWQEHHKALADAREAERKRAIESRFEIAGPRSRSKGAPAAATGAAAEEQDSWEKQLGKVQTPGARQAVLRTLLKNNNHPMNQPSMPVKKSKPLSPAPPHTQNPSNGGTRPSLTNEPPKLPPASPAPAPLKDTKSATDVSKAQALWRRAALQQPLGKGGDREVQQQQQQQQQQRRGQGGGGQQLTSEKASGLKPTHPHQQQATASQAQHAALPSFSAKLMSKAHGRQRAAAFPHGVHGRPATAVGHEDTGASSLHSHQQQLRQQQQQLRHEAQGWWDPSFHDDTNDTAHGAVVAGVDGATYGSAGGEMAAAGAGGPDDAEGQHSYTSRQHTLPGSAEGAVQGAGAKRLEVDANVLTEEDLAYVTVQVGCACVGRGGLHLSAEEAGARAYGAMKPVTLCASQ</sequence>
<feature type="compositionally biased region" description="Polar residues" evidence="1">
    <location>
        <begin position="101"/>
        <end position="112"/>
    </location>
</feature>
<accession>A0ABQ7GRU8</accession>
<proteinExistence type="predicted"/>
<dbReference type="Proteomes" id="UP000815325">
    <property type="component" value="Unassembled WGS sequence"/>
</dbReference>
<keyword evidence="3" id="KW-1185">Reference proteome</keyword>
<feature type="compositionally biased region" description="Polar residues" evidence="1">
    <location>
        <begin position="129"/>
        <end position="142"/>
    </location>
</feature>
<protein>
    <submittedName>
        <fullName evidence="2">Uncharacterized protein</fullName>
    </submittedName>
</protein>
<feature type="compositionally biased region" description="Low complexity" evidence="1">
    <location>
        <begin position="169"/>
        <end position="180"/>
    </location>
</feature>
<name>A0ABQ7GRU8_DUNSA</name>
<feature type="compositionally biased region" description="Low complexity" evidence="1">
    <location>
        <begin position="191"/>
        <end position="202"/>
    </location>
</feature>
<evidence type="ECO:0000313" key="2">
    <source>
        <dbReference type="EMBL" id="KAF5837320.1"/>
    </source>
</evidence>
<organism evidence="2 3">
    <name type="scientific">Dunaliella salina</name>
    <name type="common">Green alga</name>
    <name type="synonym">Protococcus salinus</name>
    <dbReference type="NCBI Taxonomy" id="3046"/>
    <lineage>
        <taxon>Eukaryota</taxon>
        <taxon>Viridiplantae</taxon>
        <taxon>Chlorophyta</taxon>
        <taxon>core chlorophytes</taxon>
        <taxon>Chlorophyceae</taxon>
        <taxon>CS clade</taxon>
        <taxon>Chlamydomonadales</taxon>
        <taxon>Dunaliellaceae</taxon>
        <taxon>Dunaliella</taxon>
    </lineage>
</organism>
<feature type="compositionally biased region" description="Basic and acidic residues" evidence="1">
    <location>
        <begin position="36"/>
        <end position="53"/>
    </location>
</feature>
<evidence type="ECO:0000256" key="1">
    <source>
        <dbReference type="SAM" id="MobiDB-lite"/>
    </source>
</evidence>
<gene>
    <name evidence="2" type="ORF">DUNSADRAFT_4528</name>
</gene>
<dbReference type="EMBL" id="MU069620">
    <property type="protein sequence ID" value="KAF5837320.1"/>
    <property type="molecule type" value="Genomic_DNA"/>
</dbReference>